<protein>
    <recommendedName>
        <fullName evidence="4">Large ribosomal subunit protein uL4</fullName>
    </recommendedName>
    <alternativeName>
        <fullName evidence="5">50S ribosomal protein L4</fullName>
    </alternativeName>
</protein>
<keyword evidence="3" id="KW-0687">Ribonucleoprotein</keyword>
<dbReference type="STRING" id="1618356.UU93_C0001G0101"/>
<dbReference type="Proteomes" id="UP000034160">
    <property type="component" value="Unassembled WGS sequence"/>
</dbReference>
<evidence type="ECO:0000313" key="6">
    <source>
        <dbReference type="EMBL" id="KKS33270.1"/>
    </source>
</evidence>
<gene>
    <name evidence="6" type="ORF">UU93_C0001G0101</name>
</gene>
<comment type="caution">
    <text evidence="6">The sequence shown here is derived from an EMBL/GenBank/DDBJ whole genome shotgun (WGS) entry which is preliminary data.</text>
</comment>
<dbReference type="InterPro" id="IPR013005">
    <property type="entry name" value="Ribosomal_uL4-like"/>
</dbReference>
<name>A0A0G0Y978_9BACT</name>
<dbReference type="AlphaFoldDB" id="A0A0G0Y978"/>
<evidence type="ECO:0000313" key="7">
    <source>
        <dbReference type="Proteomes" id="UP000034160"/>
    </source>
</evidence>
<reference evidence="6 7" key="1">
    <citation type="journal article" date="2015" name="Nature">
        <title>rRNA introns, odd ribosomes, and small enigmatic genomes across a large radiation of phyla.</title>
        <authorList>
            <person name="Brown C.T."/>
            <person name="Hug L.A."/>
            <person name="Thomas B.C."/>
            <person name="Sharon I."/>
            <person name="Castelle C.J."/>
            <person name="Singh A."/>
            <person name="Wilkins M.J."/>
            <person name="Williams K.H."/>
            <person name="Banfield J.F."/>
        </authorList>
    </citation>
    <scope>NUCLEOTIDE SEQUENCE [LARGE SCALE GENOMIC DNA]</scope>
</reference>
<evidence type="ECO:0000256" key="2">
    <source>
        <dbReference type="ARBA" id="ARBA00022980"/>
    </source>
</evidence>
<dbReference type="InterPro" id="IPR023574">
    <property type="entry name" value="Ribosomal_uL4_dom_sf"/>
</dbReference>
<evidence type="ECO:0000256" key="3">
    <source>
        <dbReference type="ARBA" id="ARBA00023274"/>
    </source>
</evidence>
<dbReference type="GO" id="GO:1990904">
    <property type="term" value="C:ribonucleoprotein complex"/>
    <property type="evidence" value="ECO:0007669"/>
    <property type="project" value="UniProtKB-KW"/>
</dbReference>
<organism evidence="6 7">
    <name type="scientific">Candidatus Amesbacteria bacterium GW2011_GWA2_42_12</name>
    <dbReference type="NCBI Taxonomy" id="1618356"/>
    <lineage>
        <taxon>Bacteria</taxon>
        <taxon>Candidatus Amesiibacteriota</taxon>
    </lineage>
</organism>
<dbReference type="GO" id="GO:0005840">
    <property type="term" value="C:ribosome"/>
    <property type="evidence" value="ECO:0007669"/>
    <property type="project" value="UniProtKB-KW"/>
</dbReference>
<dbReference type="PANTHER" id="PTHR10746">
    <property type="entry name" value="50S RIBOSOMAL PROTEIN L4"/>
    <property type="match status" value="1"/>
</dbReference>
<dbReference type="Gene3D" id="3.40.1370.10">
    <property type="match status" value="1"/>
</dbReference>
<dbReference type="GO" id="GO:0003735">
    <property type="term" value="F:structural constituent of ribosome"/>
    <property type="evidence" value="ECO:0007669"/>
    <property type="project" value="InterPro"/>
</dbReference>
<dbReference type="InterPro" id="IPR002136">
    <property type="entry name" value="Ribosomal_uL4"/>
</dbReference>
<accession>A0A0G0Y978</accession>
<dbReference type="EMBL" id="LCCN01000001">
    <property type="protein sequence ID" value="KKS33270.1"/>
    <property type="molecule type" value="Genomic_DNA"/>
</dbReference>
<proteinExistence type="inferred from homology"/>
<dbReference type="PATRIC" id="fig|1618356.3.peg.103"/>
<comment type="similarity">
    <text evidence="1">Belongs to the universal ribosomal protein uL4 family.</text>
</comment>
<dbReference type="Pfam" id="PF00573">
    <property type="entry name" value="Ribosomal_L4"/>
    <property type="match status" value="1"/>
</dbReference>
<dbReference type="GO" id="GO:0006412">
    <property type="term" value="P:translation"/>
    <property type="evidence" value="ECO:0007669"/>
    <property type="project" value="InterPro"/>
</dbReference>
<evidence type="ECO:0000256" key="5">
    <source>
        <dbReference type="ARBA" id="ARBA00035462"/>
    </source>
</evidence>
<evidence type="ECO:0000256" key="1">
    <source>
        <dbReference type="ARBA" id="ARBA00010528"/>
    </source>
</evidence>
<dbReference type="SUPFAM" id="SSF52166">
    <property type="entry name" value="Ribosomal protein L4"/>
    <property type="match status" value="1"/>
</dbReference>
<keyword evidence="2 6" id="KW-0689">Ribosomal protein</keyword>
<sequence length="208" mass="22311">MSSAITYNLKGETQPATSLPTSLFGVKVSNSLLAQAVRVFLGNQRAASAKTLTRSDVNRTKAKWFKQKGTGRARHGSRAAPIFVGGGISHGPDGTQNFSLEMPNKMRRTAFLGALSLKATNKKVFVISNPEKSLGKTKDVTNIFTKIGKGKNLVVVDTKVTGFTRAIRNIPLVTIAKAQNLNTYSVMAAGNLVLTPGAIEEMTKIYAK</sequence>
<dbReference type="PANTHER" id="PTHR10746:SF6">
    <property type="entry name" value="LARGE RIBOSOMAL SUBUNIT PROTEIN UL4M"/>
    <property type="match status" value="1"/>
</dbReference>
<evidence type="ECO:0000256" key="4">
    <source>
        <dbReference type="ARBA" id="ARBA00035244"/>
    </source>
</evidence>
<dbReference type="NCBIfam" id="TIGR03953">
    <property type="entry name" value="rplD_bact"/>
    <property type="match status" value="1"/>
</dbReference>